<keyword evidence="1" id="KW-0812">Transmembrane</keyword>
<feature type="transmembrane region" description="Helical" evidence="1">
    <location>
        <begin position="20"/>
        <end position="41"/>
    </location>
</feature>
<evidence type="ECO:0000313" key="4">
    <source>
        <dbReference type="Proteomes" id="UP001055125"/>
    </source>
</evidence>
<gene>
    <name evidence="3" type="ORF">OCOJLMKI_3032</name>
</gene>
<accession>A0ABQ4S216</accession>
<keyword evidence="1" id="KW-0472">Membrane</keyword>
<dbReference type="EMBL" id="BPQP01000047">
    <property type="protein sequence ID" value="GJD95817.1"/>
    <property type="molecule type" value="Genomic_DNA"/>
</dbReference>
<evidence type="ECO:0000313" key="3">
    <source>
        <dbReference type="EMBL" id="GJD95817.1"/>
    </source>
</evidence>
<dbReference type="InterPro" id="IPR012495">
    <property type="entry name" value="TadE-like_dom"/>
</dbReference>
<name>A0ABQ4S216_9HYPH</name>
<feature type="domain" description="TadE-like" evidence="2">
    <location>
        <begin position="11"/>
        <end position="53"/>
    </location>
</feature>
<dbReference type="RefSeq" id="WP_238244953.1">
    <property type="nucleotide sequence ID" value="NZ_BPQP01000047.1"/>
</dbReference>
<organism evidence="3 4">
    <name type="scientific">Methylobacterium iners</name>
    <dbReference type="NCBI Taxonomy" id="418707"/>
    <lineage>
        <taxon>Bacteria</taxon>
        <taxon>Pseudomonadati</taxon>
        <taxon>Pseudomonadota</taxon>
        <taxon>Alphaproteobacteria</taxon>
        <taxon>Hyphomicrobiales</taxon>
        <taxon>Methylobacteriaceae</taxon>
        <taxon>Methylobacterium</taxon>
    </lineage>
</organism>
<protein>
    <recommendedName>
        <fullName evidence="2">TadE-like domain-containing protein</fullName>
    </recommendedName>
</protein>
<proteinExistence type="predicted"/>
<keyword evidence="4" id="KW-1185">Reference proteome</keyword>
<dbReference type="Proteomes" id="UP001055125">
    <property type="component" value="Unassembled WGS sequence"/>
</dbReference>
<reference evidence="3" key="2">
    <citation type="submission" date="2021-08" db="EMBL/GenBank/DDBJ databases">
        <authorList>
            <person name="Tani A."/>
            <person name="Ola A."/>
            <person name="Ogura Y."/>
            <person name="Katsura K."/>
            <person name="Hayashi T."/>
        </authorList>
    </citation>
    <scope>NUCLEOTIDE SEQUENCE</scope>
    <source>
        <strain evidence="3">DSM 19015</strain>
    </source>
</reference>
<keyword evidence="1" id="KW-1133">Transmembrane helix</keyword>
<dbReference type="Pfam" id="PF07811">
    <property type="entry name" value="TadE"/>
    <property type="match status" value="1"/>
</dbReference>
<comment type="caution">
    <text evidence="3">The sequence shown here is derived from an EMBL/GenBank/DDBJ whole genome shotgun (WGS) entry which is preliminary data.</text>
</comment>
<sequence>MLRRLSNDDRGTSAVEFALLIPVFLILVMGTIEFGMIAYTYNASTSAARNVARQLATNRIKVSDASEKAKENLPNWVKSSATVAVSQSNASDPNSNEFTVDIKVPAGDAAISNVLIWAYGALVINTKVTMQQEPQP</sequence>
<evidence type="ECO:0000259" key="2">
    <source>
        <dbReference type="Pfam" id="PF07811"/>
    </source>
</evidence>
<reference evidence="3" key="1">
    <citation type="journal article" date="2021" name="Front. Microbiol.">
        <title>Comprehensive Comparative Genomics and Phenotyping of Methylobacterium Species.</title>
        <authorList>
            <person name="Alessa O."/>
            <person name="Ogura Y."/>
            <person name="Fujitani Y."/>
            <person name="Takami H."/>
            <person name="Hayashi T."/>
            <person name="Sahin N."/>
            <person name="Tani A."/>
        </authorList>
    </citation>
    <scope>NUCLEOTIDE SEQUENCE</scope>
    <source>
        <strain evidence="3">DSM 19015</strain>
    </source>
</reference>
<evidence type="ECO:0000256" key="1">
    <source>
        <dbReference type="SAM" id="Phobius"/>
    </source>
</evidence>